<gene>
    <name evidence="1" type="ORF">V6N11_076825</name>
</gene>
<protein>
    <submittedName>
        <fullName evidence="1">Uncharacterized protein</fullName>
    </submittedName>
</protein>
<sequence>MSSRGLKLAVPPKMQQNTCLELNNGDSSRKCHVGNKISGSFVFSALLSVLRPKCCSILATMDVPSCEETTGSRVHV</sequence>
<dbReference type="EMBL" id="JBBPBN010000006">
    <property type="protein sequence ID" value="KAK9034768.1"/>
    <property type="molecule type" value="Genomic_DNA"/>
</dbReference>
<organism evidence="1 2">
    <name type="scientific">Hibiscus sabdariffa</name>
    <name type="common">roselle</name>
    <dbReference type="NCBI Taxonomy" id="183260"/>
    <lineage>
        <taxon>Eukaryota</taxon>
        <taxon>Viridiplantae</taxon>
        <taxon>Streptophyta</taxon>
        <taxon>Embryophyta</taxon>
        <taxon>Tracheophyta</taxon>
        <taxon>Spermatophyta</taxon>
        <taxon>Magnoliopsida</taxon>
        <taxon>eudicotyledons</taxon>
        <taxon>Gunneridae</taxon>
        <taxon>Pentapetalae</taxon>
        <taxon>rosids</taxon>
        <taxon>malvids</taxon>
        <taxon>Malvales</taxon>
        <taxon>Malvaceae</taxon>
        <taxon>Malvoideae</taxon>
        <taxon>Hibiscus</taxon>
    </lineage>
</organism>
<accession>A0ABR2TB76</accession>
<evidence type="ECO:0000313" key="2">
    <source>
        <dbReference type="Proteomes" id="UP001396334"/>
    </source>
</evidence>
<comment type="caution">
    <text evidence="1">The sequence shown here is derived from an EMBL/GenBank/DDBJ whole genome shotgun (WGS) entry which is preliminary data.</text>
</comment>
<evidence type="ECO:0000313" key="1">
    <source>
        <dbReference type="EMBL" id="KAK9034768.1"/>
    </source>
</evidence>
<keyword evidence="2" id="KW-1185">Reference proteome</keyword>
<reference evidence="1 2" key="1">
    <citation type="journal article" date="2024" name="G3 (Bethesda)">
        <title>Genome assembly of Hibiscus sabdariffa L. provides insights into metabolisms of medicinal natural products.</title>
        <authorList>
            <person name="Kim T."/>
        </authorList>
    </citation>
    <scope>NUCLEOTIDE SEQUENCE [LARGE SCALE GENOMIC DNA]</scope>
    <source>
        <strain evidence="1">TK-2024</strain>
        <tissue evidence="1">Old leaves</tissue>
    </source>
</reference>
<name>A0ABR2TB76_9ROSI</name>
<dbReference type="Proteomes" id="UP001396334">
    <property type="component" value="Unassembled WGS sequence"/>
</dbReference>
<proteinExistence type="predicted"/>